<evidence type="ECO:0000313" key="2">
    <source>
        <dbReference type="EMBL" id="KIU18781.1"/>
    </source>
</evidence>
<dbReference type="GO" id="GO:0016746">
    <property type="term" value="F:acyltransferase activity"/>
    <property type="evidence" value="ECO:0007669"/>
    <property type="project" value="InterPro"/>
</dbReference>
<evidence type="ECO:0000313" key="3">
    <source>
        <dbReference type="Proteomes" id="UP000032221"/>
    </source>
</evidence>
<name>A0A0D1LRQ5_9MYCO</name>
<dbReference type="PATRIC" id="fig|280871.6.peg.115"/>
<dbReference type="Proteomes" id="UP000032221">
    <property type="component" value="Unassembled WGS sequence"/>
</dbReference>
<comment type="caution">
    <text evidence="2">The sequence shown here is derived from an EMBL/GenBank/DDBJ whole genome shotgun (WGS) entry which is preliminary data.</text>
</comment>
<dbReference type="RefSeq" id="WP_043983984.1">
    <property type="nucleotide sequence ID" value="NZ_JXST01000001.1"/>
</dbReference>
<dbReference type="AlphaFoldDB" id="A0A0D1LRQ5"/>
<proteinExistence type="predicted"/>
<dbReference type="SUPFAM" id="SSF53901">
    <property type="entry name" value="Thiolase-like"/>
    <property type="match status" value="1"/>
</dbReference>
<gene>
    <name evidence="2" type="ORF">TL10_00575</name>
</gene>
<feature type="domain" description="ChsH2 C-terminal OB-fold" evidence="1">
    <location>
        <begin position="352"/>
        <end position="407"/>
    </location>
</feature>
<dbReference type="SUPFAM" id="SSF50249">
    <property type="entry name" value="Nucleic acid-binding proteins"/>
    <property type="match status" value="1"/>
</dbReference>
<evidence type="ECO:0000259" key="1">
    <source>
        <dbReference type="Pfam" id="PF01796"/>
    </source>
</evidence>
<dbReference type="InterPro" id="IPR016039">
    <property type="entry name" value="Thiolase-like"/>
</dbReference>
<dbReference type="EMBL" id="JXST01000001">
    <property type="protein sequence ID" value="KIU18781.1"/>
    <property type="molecule type" value="Genomic_DNA"/>
</dbReference>
<sequence>MTGIVSYATYLPAHRLRGRRVVASFDEDSTTLGVAAAQAALSNRPAGALYFSSTTPAYADKANATAIHAALGLSPGEFAVDMVGSARSAVAAFRAASASGGMAVLSDVRVGRAGSSDEKDGADAAAAFLFGDTDTIADIIGYAGATAEFLDRWRVPGGKGAQWEERFGFEEYLPLIETVRSQIGIDHPDHVVVVSPNIAVRKWAARTFTTSPVGHAGAADLGIALANVLDVAQPDETILVISAADGADAIALRVTAQVRRQAVSVAEQLAAGADVDYLTYLTWRGLLEQEPPRRPEPDRVAAPPSARERDWKFGFTASCCTACSFVHLPPVRVCKRCGVVDQMTRRPLRAEAGTVATFTVDRLAYSLAPPVVGAVVDFDGGGRYTLELADGGADRIAVGSRVGLTFRCLHSAGGVHNYFWKAKLL</sequence>
<dbReference type="Pfam" id="PF01796">
    <property type="entry name" value="OB_ChsH2_C"/>
    <property type="match status" value="1"/>
</dbReference>
<reference evidence="2 3" key="1">
    <citation type="submission" date="2015-01" db="EMBL/GenBank/DDBJ databases">
        <title>Genome sequence of Mycobacterium llatzerense and Mycobacterium immunogenum recovered from brain abscess.</title>
        <authorList>
            <person name="Greninger A.L."/>
            <person name="Langelier C."/>
            <person name="Cunningham G."/>
            <person name="Chiu C.Y."/>
            <person name="Miller S."/>
        </authorList>
    </citation>
    <scope>NUCLEOTIDE SEQUENCE [LARGE SCALE GENOMIC DNA]</scope>
    <source>
        <strain evidence="2 3">CLUC14</strain>
    </source>
</reference>
<dbReference type="OrthoDB" id="8771453at2"/>
<dbReference type="InterPro" id="IPR012340">
    <property type="entry name" value="NA-bd_OB-fold"/>
</dbReference>
<dbReference type="STRING" id="280871.TL10_00575"/>
<accession>A0A0D1LRQ5</accession>
<protein>
    <submittedName>
        <fullName evidence="2">Hydroxymethylglutaryl-CoA synthase</fullName>
    </submittedName>
</protein>
<dbReference type="InterPro" id="IPR002878">
    <property type="entry name" value="ChsH2_C"/>
</dbReference>
<keyword evidence="3" id="KW-1185">Reference proteome</keyword>
<dbReference type="Gene3D" id="3.40.47.10">
    <property type="match status" value="1"/>
</dbReference>
<organism evidence="2 3">
    <name type="scientific">Mycolicibacterium llatzerense</name>
    <dbReference type="NCBI Taxonomy" id="280871"/>
    <lineage>
        <taxon>Bacteria</taxon>
        <taxon>Bacillati</taxon>
        <taxon>Actinomycetota</taxon>
        <taxon>Actinomycetes</taxon>
        <taxon>Mycobacteriales</taxon>
        <taxon>Mycobacteriaceae</taxon>
        <taxon>Mycolicibacterium</taxon>
    </lineage>
</organism>